<dbReference type="SMART" id="SM00363">
    <property type="entry name" value="S4"/>
    <property type="match status" value="1"/>
</dbReference>
<dbReference type="SUPFAM" id="SSF55174">
    <property type="entry name" value="Alpha-L RNA-binding motif"/>
    <property type="match status" value="1"/>
</dbReference>
<evidence type="ECO:0000256" key="2">
    <source>
        <dbReference type="ARBA" id="ARBA00022884"/>
    </source>
</evidence>
<keyword evidence="8" id="KW-1185">Reference proteome</keyword>
<evidence type="ECO:0000256" key="5">
    <source>
        <dbReference type="SAM" id="MobiDB-lite"/>
    </source>
</evidence>
<dbReference type="InterPro" id="IPR036986">
    <property type="entry name" value="S4_RNA-bd_sf"/>
</dbReference>
<dbReference type="PROSITE" id="PS50889">
    <property type="entry name" value="S4"/>
    <property type="match status" value="1"/>
</dbReference>
<evidence type="ECO:0000256" key="1">
    <source>
        <dbReference type="ARBA" id="ARBA00008396"/>
    </source>
</evidence>
<dbReference type="InterPro" id="IPR025708">
    <property type="entry name" value="HSP15"/>
</dbReference>
<dbReference type="Gene3D" id="3.10.290.10">
    <property type="entry name" value="RNA-binding S4 domain"/>
    <property type="match status" value="1"/>
</dbReference>
<evidence type="ECO:0000256" key="3">
    <source>
        <dbReference type="ARBA" id="ARBA00023125"/>
    </source>
</evidence>
<evidence type="ECO:0000313" key="7">
    <source>
        <dbReference type="EMBL" id="MDN0074292.1"/>
    </source>
</evidence>
<feature type="region of interest" description="Disordered" evidence="5">
    <location>
        <begin position="109"/>
        <end position="138"/>
    </location>
</feature>
<feature type="domain" description="RNA-binding S4" evidence="6">
    <location>
        <begin position="14"/>
        <end position="77"/>
    </location>
</feature>
<dbReference type="Pfam" id="PF01479">
    <property type="entry name" value="S4"/>
    <property type="match status" value="1"/>
</dbReference>
<evidence type="ECO:0000259" key="6">
    <source>
        <dbReference type="SMART" id="SM00363"/>
    </source>
</evidence>
<keyword evidence="3" id="KW-0238">DNA-binding</keyword>
<comment type="caution">
    <text evidence="7">The sequence shown here is derived from an EMBL/GenBank/DDBJ whole genome shotgun (WGS) entry which is preliminary data.</text>
</comment>
<protein>
    <submittedName>
        <fullName evidence="7">S4 domain-containing protein</fullName>
    </submittedName>
</protein>
<organism evidence="7 8">
    <name type="scientific">Crenobacter oryzisoli</name>
    <dbReference type="NCBI Taxonomy" id="3056844"/>
    <lineage>
        <taxon>Bacteria</taxon>
        <taxon>Pseudomonadati</taxon>
        <taxon>Pseudomonadota</taxon>
        <taxon>Betaproteobacteria</taxon>
        <taxon>Neisseriales</taxon>
        <taxon>Neisseriaceae</taxon>
        <taxon>Crenobacter</taxon>
    </lineage>
</organism>
<dbReference type="RefSeq" id="WP_289828848.1">
    <property type="nucleotide sequence ID" value="NZ_JAUEDK010000006.1"/>
</dbReference>
<dbReference type="InterPro" id="IPR002942">
    <property type="entry name" value="S4_RNA-bd"/>
</dbReference>
<keyword evidence="2 4" id="KW-0694">RNA-binding</keyword>
<name>A0ABT7XKH1_9NEIS</name>
<evidence type="ECO:0000313" key="8">
    <source>
        <dbReference type="Proteomes" id="UP001168540"/>
    </source>
</evidence>
<dbReference type="Proteomes" id="UP001168540">
    <property type="component" value="Unassembled WGS sequence"/>
</dbReference>
<evidence type="ECO:0000256" key="4">
    <source>
        <dbReference type="PROSITE-ProRule" id="PRU00182"/>
    </source>
</evidence>
<proteinExistence type="inferred from homology"/>
<reference evidence="7" key="1">
    <citation type="submission" date="2023-06" db="EMBL/GenBank/DDBJ databases">
        <authorList>
            <person name="Zhang S."/>
        </authorList>
    </citation>
    <scope>NUCLEOTIDE SEQUENCE</scope>
    <source>
        <strain evidence="7">SG2303</strain>
    </source>
</reference>
<dbReference type="PIRSF" id="PIRSF016821">
    <property type="entry name" value="HSP15"/>
    <property type="match status" value="1"/>
</dbReference>
<comment type="similarity">
    <text evidence="1">Belongs to the HSP15 family.</text>
</comment>
<accession>A0ABT7XKH1</accession>
<dbReference type="EMBL" id="JAUEDK010000006">
    <property type="protein sequence ID" value="MDN0074292.1"/>
    <property type="molecule type" value="Genomic_DNA"/>
</dbReference>
<sequence>MKKQAVMEQDDDKVRLDKWLWAARFFKTRALANEAIELGRVLVNGDRVKASRNVREGDVLELRLNQLEYQVTVLALAIQRRPAKEAVLLYSEDEAVRLAREEKQALLKAEHASFPHGDGKPTKKARRDIERFKSGFGH</sequence>
<dbReference type="CDD" id="cd00165">
    <property type="entry name" value="S4"/>
    <property type="match status" value="1"/>
</dbReference>
<gene>
    <name evidence="7" type="ORF">QU481_05225</name>
</gene>